<evidence type="ECO:0000313" key="2">
    <source>
        <dbReference type="Proteomes" id="UP000296049"/>
    </source>
</evidence>
<proteinExistence type="predicted"/>
<dbReference type="Proteomes" id="UP000296049">
    <property type="component" value="Unassembled WGS sequence"/>
</dbReference>
<gene>
    <name evidence="1" type="ORF">Anapl_11545</name>
</gene>
<evidence type="ECO:0000313" key="1">
    <source>
        <dbReference type="EMBL" id="EOA98963.1"/>
    </source>
</evidence>
<dbReference type="AlphaFoldDB" id="R0L033"/>
<keyword evidence="2" id="KW-1185">Reference proteome</keyword>
<sequence>MIFRMQKQPKLRQCGDFKGRHLFSPSAVIVAGFPRTSDNQCLRHNAIYKVQAEAAIWCYNKPSFRVLCIKMKELQQSGRSLSKNVFCADVLFNQGADGPLEYKAYGTQ</sequence>
<protein>
    <submittedName>
        <fullName evidence="1">Uncharacterized protein</fullName>
    </submittedName>
</protein>
<name>R0L033_ANAPL</name>
<organism evidence="1 2">
    <name type="scientific">Anas platyrhynchos</name>
    <name type="common">Mallard</name>
    <name type="synonym">Anas boschas</name>
    <dbReference type="NCBI Taxonomy" id="8839"/>
    <lineage>
        <taxon>Eukaryota</taxon>
        <taxon>Metazoa</taxon>
        <taxon>Chordata</taxon>
        <taxon>Craniata</taxon>
        <taxon>Vertebrata</taxon>
        <taxon>Euteleostomi</taxon>
        <taxon>Archelosauria</taxon>
        <taxon>Archosauria</taxon>
        <taxon>Dinosauria</taxon>
        <taxon>Saurischia</taxon>
        <taxon>Theropoda</taxon>
        <taxon>Coelurosauria</taxon>
        <taxon>Aves</taxon>
        <taxon>Neognathae</taxon>
        <taxon>Galloanserae</taxon>
        <taxon>Anseriformes</taxon>
        <taxon>Anatidae</taxon>
        <taxon>Anatinae</taxon>
        <taxon>Anas</taxon>
    </lineage>
</organism>
<reference evidence="2" key="1">
    <citation type="journal article" date="2013" name="Nat. Genet.">
        <title>The duck genome and transcriptome provide insight into an avian influenza virus reservoir species.</title>
        <authorList>
            <person name="Huang Y."/>
            <person name="Li Y."/>
            <person name="Burt D.W."/>
            <person name="Chen H."/>
            <person name="Zhang Y."/>
            <person name="Qian W."/>
            <person name="Kim H."/>
            <person name="Gan S."/>
            <person name="Zhao Y."/>
            <person name="Li J."/>
            <person name="Yi K."/>
            <person name="Feng H."/>
            <person name="Zhu P."/>
            <person name="Li B."/>
            <person name="Liu Q."/>
            <person name="Fairley S."/>
            <person name="Magor K.E."/>
            <person name="Du Z."/>
            <person name="Hu X."/>
            <person name="Goodman L."/>
            <person name="Tafer H."/>
            <person name="Vignal A."/>
            <person name="Lee T."/>
            <person name="Kim K.W."/>
            <person name="Sheng Z."/>
            <person name="An Y."/>
            <person name="Searle S."/>
            <person name="Herrero J."/>
            <person name="Groenen M.A."/>
            <person name="Crooijmans R.P."/>
            <person name="Faraut T."/>
            <person name="Cai Q."/>
            <person name="Webster R.G."/>
            <person name="Aldridge J.R."/>
            <person name="Warren W.C."/>
            <person name="Bartschat S."/>
            <person name="Kehr S."/>
            <person name="Marz M."/>
            <person name="Stadler P.F."/>
            <person name="Smith J."/>
            <person name="Kraus R.H."/>
            <person name="Zhao Y."/>
            <person name="Ren L."/>
            <person name="Fei J."/>
            <person name="Morisson M."/>
            <person name="Kaiser P."/>
            <person name="Griffin D.K."/>
            <person name="Rao M."/>
            <person name="Pitel F."/>
            <person name="Wang J."/>
            <person name="Li N."/>
        </authorList>
    </citation>
    <scope>NUCLEOTIDE SEQUENCE [LARGE SCALE GENOMIC DNA]</scope>
</reference>
<accession>R0L033</accession>
<dbReference type="EMBL" id="KB743400">
    <property type="protein sequence ID" value="EOA98963.1"/>
    <property type="molecule type" value="Genomic_DNA"/>
</dbReference>